<dbReference type="AlphaFoldDB" id="A0A4Y2G1K7"/>
<organism evidence="1 2">
    <name type="scientific">Araneus ventricosus</name>
    <name type="common">Orbweaver spider</name>
    <name type="synonym">Epeira ventricosa</name>
    <dbReference type="NCBI Taxonomy" id="182803"/>
    <lineage>
        <taxon>Eukaryota</taxon>
        <taxon>Metazoa</taxon>
        <taxon>Ecdysozoa</taxon>
        <taxon>Arthropoda</taxon>
        <taxon>Chelicerata</taxon>
        <taxon>Arachnida</taxon>
        <taxon>Araneae</taxon>
        <taxon>Araneomorphae</taxon>
        <taxon>Entelegynae</taxon>
        <taxon>Araneoidea</taxon>
        <taxon>Araneidae</taxon>
        <taxon>Araneus</taxon>
    </lineage>
</organism>
<keyword evidence="2" id="KW-1185">Reference proteome</keyword>
<comment type="caution">
    <text evidence="1">The sequence shown here is derived from an EMBL/GenBank/DDBJ whole genome shotgun (WGS) entry which is preliminary data.</text>
</comment>
<protein>
    <submittedName>
        <fullName evidence="1">Uncharacterized protein</fullName>
    </submittedName>
</protein>
<dbReference type="Proteomes" id="UP000499080">
    <property type="component" value="Unassembled WGS sequence"/>
</dbReference>
<gene>
    <name evidence="1" type="ORF">AVEN_79632_1</name>
</gene>
<proteinExistence type="predicted"/>
<sequence length="96" mass="11054">MIKTFAAKIWKLRTIMQQQVRAHCAWQEITSNALHSMARQQVRCTVVSKHEGKKGALWGQTLPFMRSGRERNFPAWHLSGWLDPTEEVGMAHIPVD</sequence>
<name>A0A4Y2G1K7_ARAVE</name>
<evidence type="ECO:0000313" key="2">
    <source>
        <dbReference type="Proteomes" id="UP000499080"/>
    </source>
</evidence>
<evidence type="ECO:0000313" key="1">
    <source>
        <dbReference type="EMBL" id="GBM47503.1"/>
    </source>
</evidence>
<accession>A0A4Y2G1K7</accession>
<reference evidence="1 2" key="1">
    <citation type="journal article" date="2019" name="Sci. Rep.">
        <title>Orb-weaving spider Araneus ventricosus genome elucidates the spidroin gene catalogue.</title>
        <authorList>
            <person name="Kono N."/>
            <person name="Nakamura H."/>
            <person name="Ohtoshi R."/>
            <person name="Moran D.A.P."/>
            <person name="Shinohara A."/>
            <person name="Yoshida Y."/>
            <person name="Fujiwara M."/>
            <person name="Mori M."/>
            <person name="Tomita M."/>
            <person name="Arakawa K."/>
        </authorList>
    </citation>
    <scope>NUCLEOTIDE SEQUENCE [LARGE SCALE GENOMIC DNA]</scope>
</reference>
<dbReference type="EMBL" id="BGPR01001183">
    <property type="protein sequence ID" value="GBM47503.1"/>
    <property type="molecule type" value="Genomic_DNA"/>
</dbReference>